<dbReference type="AlphaFoldDB" id="A0A0E9W3K6"/>
<dbReference type="EMBL" id="GBXM01023650">
    <property type="protein sequence ID" value="JAH84927.1"/>
    <property type="molecule type" value="Transcribed_RNA"/>
</dbReference>
<accession>A0A0E9W3K6</accession>
<proteinExistence type="predicted"/>
<protein>
    <submittedName>
        <fullName evidence="1">Uncharacterized protein</fullName>
    </submittedName>
</protein>
<reference evidence="1" key="2">
    <citation type="journal article" date="2015" name="Fish Shellfish Immunol.">
        <title>Early steps in the European eel (Anguilla anguilla)-Vibrio vulnificus interaction in the gills: Role of the RtxA13 toxin.</title>
        <authorList>
            <person name="Callol A."/>
            <person name="Pajuelo D."/>
            <person name="Ebbesson L."/>
            <person name="Teles M."/>
            <person name="MacKenzie S."/>
            <person name="Amaro C."/>
        </authorList>
    </citation>
    <scope>NUCLEOTIDE SEQUENCE</scope>
</reference>
<evidence type="ECO:0000313" key="1">
    <source>
        <dbReference type="EMBL" id="JAH84927.1"/>
    </source>
</evidence>
<sequence length="59" mass="6918">MMIPCSCSPFLCLRSRHRTDNWPSCVCKLQERPSENQSRLQCPNFIQATTLRFTMHCDV</sequence>
<organism evidence="1">
    <name type="scientific">Anguilla anguilla</name>
    <name type="common">European freshwater eel</name>
    <name type="synonym">Muraena anguilla</name>
    <dbReference type="NCBI Taxonomy" id="7936"/>
    <lineage>
        <taxon>Eukaryota</taxon>
        <taxon>Metazoa</taxon>
        <taxon>Chordata</taxon>
        <taxon>Craniata</taxon>
        <taxon>Vertebrata</taxon>
        <taxon>Euteleostomi</taxon>
        <taxon>Actinopterygii</taxon>
        <taxon>Neopterygii</taxon>
        <taxon>Teleostei</taxon>
        <taxon>Anguilliformes</taxon>
        <taxon>Anguillidae</taxon>
        <taxon>Anguilla</taxon>
    </lineage>
</organism>
<name>A0A0E9W3K6_ANGAN</name>
<reference evidence="1" key="1">
    <citation type="submission" date="2014-11" db="EMBL/GenBank/DDBJ databases">
        <authorList>
            <person name="Amaro Gonzalez C."/>
        </authorList>
    </citation>
    <scope>NUCLEOTIDE SEQUENCE</scope>
</reference>